<comment type="caution">
    <text evidence="2">The sequence shown here is derived from an EMBL/GenBank/DDBJ whole genome shotgun (WGS) entry which is preliminary data.</text>
</comment>
<protein>
    <recommendedName>
        <fullName evidence="1">DUF4347 domain-containing protein</fullName>
    </recommendedName>
</protein>
<gene>
    <name evidence="2" type="ORF">HLUCCA11_14435</name>
</gene>
<evidence type="ECO:0000313" key="2">
    <source>
        <dbReference type="EMBL" id="KPQ34493.1"/>
    </source>
</evidence>
<dbReference type="EMBL" id="LJZR01000019">
    <property type="protein sequence ID" value="KPQ34493.1"/>
    <property type="molecule type" value="Genomic_DNA"/>
</dbReference>
<feature type="domain" description="DUF4347" evidence="1">
    <location>
        <begin position="2"/>
        <end position="179"/>
    </location>
</feature>
<dbReference type="STRING" id="1666911.HLUCCA11_14435"/>
<dbReference type="Proteomes" id="UP000050465">
    <property type="component" value="Unassembled WGS sequence"/>
</dbReference>
<organism evidence="2 3">
    <name type="scientific">Phormidesmis priestleyi Ana</name>
    <dbReference type="NCBI Taxonomy" id="1666911"/>
    <lineage>
        <taxon>Bacteria</taxon>
        <taxon>Bacillati</taxon>
        <taxon>Cyanobacteriota</taxon>
        <taxon>Cyanophyceae</taxon>
        <taxon>Leptolyngbyales</taxon>
        <taxon>Leptolyngbyaceae</taxon>
        <taxon>Phormidesmis</taxon>
    </lineage>
</organism>
<dbReference type="AlphaFoldDB" id="A0A0P7YVK8"/>
<evidence type="ECO:0000259" key="1">
    <source>
        <dbReference type="Pfam" id="PF14252"/>
    </source>
</evidence>
<sequence length="179" mass="19636">MLVAIDASVDHRDALAAGALNGAKLLMLDPHQDAIRQVTQAVHRFAHKLQSLHIVTHGSSGSLHFSSGDLNLHNLPTYAAEIESWFRYRPLYPDSAVRVQSSTESFLSLYACSLASGEAGEAFLKKLQFLVGVSVHASKGKVGSTVLNGSWQLEIAYPFEHRARFPFTDDLLETYEAVL</sequence>
<reference evidence="2 3" key="1">
    <citation type="submission" date="2015-09" db="EMBL/GenBank/DDBJ databases">
        <title>Identification and resolution of microdiversity through metagenomic sequencing of parallel consortia.</title>
        <authorList>
            <person name="Nelson W.C."/>
            <person name="Romine M.F."/>
            <person name="Lindemann S.R."/>
        </authorList>
    </citation>
    <scope>NUCLEOTIDE SEQUENCE [LARGE SCALE GENOMIC DNA]</scope>
    <source>
        <strain evidence="2">Ana</strain>
    </source>
</reference>
<proteinExistence type="predicted"/>
<dbReference type="Pfam" id="PF14252">
    <property type="entry name" value="DUF4347"/>
    <property type="match status" value="1"/>
</dbReference>
<evidence type="ECO:0000313" key="3">
    <source>
        <dbReference type="Proteomes" id="UP000050465"/>
    </source>
</evidence>
<name>A0A0P7YVK8_9CYAN</name>
<dbReference type="InterPro" id="IPR025592">
    <property type="entry name" value="DUF4347"/>
</dbReference>
<accession>A0A0P7YVK8</accession>